<dbReference type="PATRIC" id="fig|1217675.3.peg.87"/>
<feature type="compositionally biased region" description="Basic residues" evidence="1">
    <location>
        <begin position="237"/>
        <end position="263"/>
    </location>
</feature>
<gene>
    <name evidence="2" type="ORF">F965_00093</name>
</gene>
<feature type="region of interest" description="Disordered" evidence="1">
    <location>
        <begin position="236"/>
        <end position="263"/>
    </location>
</feature>
<evidence type="ECO:0000313" key="3">
    <source>
        <dbReference type="Proteomes" id="UP000018438"/>
    </source>
</evidence>
<dbReference type="Proteomes" id="UP000018438">
    <property type="component" value="Unassembled WGS sequence"/>
</dbReference>
<organism evidence="2 3">
    <name type="scientific">Acinetobacter schindleri NIPH 900</name>
    <dbReference type="NCBI Taxonomy" id="1217675"/>
    <lineage>
        <taxon>Bacteria</taxon>
        <taxon>Pseudomonadati</taxon>
        <taxon>Pseudomonadota</taxon>
        <taxon>Gammaproteobacteria</taxon>
        <taxon>Moraxellales</taxon>
        <taxon>Moraxellaceae</taxon>
        <taxon>Acinetobacter</taxon>
    </lineage>
</organism>
<proteinExistence type="predicted"/>
<comment type="caution">
    <text evidence="2">The sequence shown here is derived from an EMBL/GenBank/DDBJ whole genome shotgun (WGS) entry which is preliminary data.</text>
</comment>
<accession>N8WRK6</accession>
<dbReference type="HOGENOM" id="CLU_081296_1_0_6"/>
<dbReference type="EMBL" id="APPI01000003">
    <property type="protein sequence ID" value="ENV14747.1"/>
    <property type="molecule type" value="Genomic_DNA"/>
</dbReference>
<sequence length="263" mass="27631">MFKGTSGVDMFPILGMGAATVSKGTGMMDSMSGAVAAAIENADMDGAALNSEIQSLRKFALALVFTLADSIVENDLADDELPTDRLDTLLAGIAAGVDDEDFEADQATLDIVIANVQDALATLGVSDELIAAIFSSDAEADEAIESAAEIIESNAPTGDDLEEFIDLFVYGEADEKDGEEAMLDGISIGKTTAKSGKFGKVVYKAVKAIRNGKVQVVNKRISGKVKLSAKQRSALNKARRKASSSGAIKKRMRSMKKAKALNI</sequence>
<keyword evidence="3" id="KW-1185">Reference proteome</keyword>
<name>N8WRK6_9GAMM</name>
<evidence type="ECO:0000256" key="1">
    <source>
        <dbReference type="SAM" id="MobiDB-lite"/>
    </source>
</evidence>
<evidence type="ECO:0000313" key="2">
    <source>
        <dbReference type="EMBL" id="ENV14747.1"/>
    </source>
</evidence>
<protein>
    <submittedName>
        <fullName evidence="2">Uncharacterized protein</fullName>
    </submittedName>
</protein>
<dbReference type="RefSeq" id="WP_004811523.1">
    <property type="nucleotide sequence ID" value="NZ_KB849446.1"/>
</dbReference>
<dbReference type="AlphaFoldDB" id="N8WRK6"/>
<reference evidence="2 3" key="1">
    <citation type="submission" date="2013-02" db="EMBL/GenBank/DDBJ databases">
        <title>The Genome Sequence of Acinetobacter schindleri NIPH 900.</title>
        <authorList>
            <consortium name="The Broad Institute Genome Sequencing Platform"/>
            <consortium name="The Broad Institute Genome Sequencing Center for Infectious Disease"/>
            <person name="Cerqueira G."/>
            <person name="Feldgarden M."/>
            <person name="Courvalin P."/>
            <person name="Perichon B."/>
            <person name="Grillot-Courvalin C."/>
            <person name="Clermont D."/>
            <person name="Rocha E."/>
            <person name="Yoon E.-J."/>
            <person name="Nemec A."/>
            <person name="Walker B."/>
            <person name="Young S.K."/>
            <person name="Zeng Q."/>
            <person name="Gargeya S."/>
            <person name="Fitzgerald M."/>
            <person name="Haas B."/>
            <person name="Abouelleil A."/>
            <person name="Alvarado L."/>
            <person name="Arachchi H.M."/>
            <person name="Berlin A.M."/>
            <person name="Chapman S.B."/>
            <person name="Dewar J."/>
            <person name="Goldberg J."/>
            <person name="Griggs A."/>
            <person name="Gujja S."/>
            <person name="Hansen M."/>
            <person name="Howarth C."/>
            <person name="Imamovic A."/>
            <person name="Larimer J."/>
            <person name="McCowan C."/>
            <person name="Murphy C."/>
            <person name="Neiman D."/>
            <person name="Pearson M."/>
            <person name="Priest M."/>
            <person name="Roberts A."/>
            <person name="Saif S."/>
            <person name="Shea T."/>
            <person name="Sisk P."/>
            <person name="Sykes S."/>
            <person name="Wortman J."/>
            <person name="Nusbaum C."/>
            <person name="Birren B."/>
        </authorList>
    </citation>
    <scope>NUCLEOTIDE SEQUENCE [LARGE SCALE GENOMIC DNA]</scope>
    <source>
        <strain evidence="2 3">NIPH 900</strain>
    </source>
</reference>